<accession>A0A0F3HBI0</accession>
<evidence type="ECO:0000313" key="2">
    <source>
        <dbReference type="EMBL" id="KJU91495.1"/>
    </source>
</evidence>
<dbReference type="Gene3D" id="3.40.50.1820">
    <property type="entry name" value="alpha/beta hydrolase"/>
    <property type="match status" value="1"/>
</dbReference>
<protein>
    <submittedName>
        <fullName evidence="2">Phospholipase YtpA</fullName>
        <ecNumber evidence="2">3.1.1.-</ecNumber>
    </submittedName>
</protein>
<proteinExistence type="predicted"/>
<comment type="caution">
    <text evidence="2">The sequence shown here is derived from an EMBL/GenBank/DDBJ whole genome shotgun (WGS) entry which is preliminary data.</text>
</comment>
<dbReference type="InterPro" id="IPR051044">
    <property type="entry name" value="MAG_DAG_Lipase"/>
</dbReference>
<dbReference type="Pfam" id="PF12146">
    <property type="entry name" value="Hydrolase_4"/>
    <property type="match status" value="1"/>
</dbReference>
<sequence length="301" mass="34639">MKKRLKLEPNNNNLIIWEAEQPKAILQIVHGMVEYVERYEEFALAMNNEGFTVIGHDHLGHGYTAQNPSQLGVFPESPEELIDDIERVTSFIQESYPELPIVLLGHSMGSLMCRYYVAKRKPPINALIIMATGQQPQFLTRFALILTEYIRLIKGNKHRSKLLTYLSTDSFNRTIKNPKTSVDWLSKNEESNQAYLKDPFCQFIPTIPMYRSIFYFSNQVASKQVIDEIPAQLPILVISGQEDPLGENGKGIERFVKLLKASHSKVSLRLVEEARHEILNENNRNDTYHFIADWMTKNTDV</sequence>
<dbReference type="EC" id="3.1.1.-" evidence="2"/>
<dbReference type="PATRIC" id="fig|28037.218.peg.1480"/>
<evidence type="ECO:0000313" key="3">
    <source>
        <dbReference type="Proteomes" id="UP000033405"/>
    </source>
</evidence>
<organism evidence="2 3">
    <name type="scientific">Streptococcus infantis</name>
    <dbReference type="NCBI Taxonomy" id="68892"/>
    <lineage>
        <taxon>Bacteria</taxon>
        <taxon>Bacillati</taxon>
        <taxon>Bacillota</taxon>
        <taxon>Bacilli</taxon>
        <taxon>Lactobacillales</taxon>
        <taxon>Streptococcaceae</taxon>
        <taxon>Streptococcus</taxon>
    </lineage>
</organism>
<dbReference type="InterPro" id="IPR022742">
    <property type="entry name" value="Hydrolase_4"/>
</dbReference>
<dbReference type="AlphaFoldDB" id="A0A0F3HBI0"/>
<dbReference type="InterPro" id="IPR029058">
    <property type="entry name" value="AB_hydrolase_fold"/>
</dbReference>
<dbReference type="EMBL" id="JYOV01000019">
    <property type="protein sequence ID" value="KJU91495.1"/>
    <property type="molecule type" value="Genomic_DNA"/>
</dbReference>
<gene>
    <name evidence="2" type="primary">ytpA</name>
    <name evidence="2" type="ORF">TZ96_01519</name>
</gene>
<dbReference type="RefSeq" id="WP_045763568.1">
    <property type="nucleotide sequence ID" value="NZ_JYOV01000019.1"/>
</dbReference>
<reference evidence="2 3" key="1">
    <citation type="submission" date="2015-02" db="EMBL/GenBank/DDBJ databases">
        <title>Evolution of amylase-binding proteins of oral streptococcal species.</title>
        <authorList>
            <person name="Haase E.M."/>
        </authorList>
    </citation>
    <scope>NUCLEOTIDE SEQUENCE [LARGE SCALE GENOMIC DNA]</scope>
    <source>
        <strain evidence="2 3">UC6950A</strain>
    </source>
</reference>
<feature type="domain" description="Serine aminopeptidase S33" evidence="1">
    <location>
        <begin position="21"/>
        <end position="282"/>
    </location>
</feature>
<dbReference type="PANTHER" id="PTHR11614">
    <property type="entry name" value="PHOSPHOLIPASE-RELATED"/>
    <property type="match status" value="1"/>
</dbReference>
<dbReference type="Proteomes" id="UP000033405">
    <property type="component" value="Unassembled WGS sequence"/>
</dbReference>
<dbReference type="SUPFAM" id="SSF53474">
    <property type="entry name" value="alpha/beta-Hydrolases"/>
    <property type="match status" value="1"/>
</dbReference>
<keyword evidence="2" id="KW-0378">Hydrolase</keyword>
<evidence type="ECO:0000259" key="1">
    <source>
        <dbReference type="Pfam" id="PF12146"/>
    </source>
</evidence>
<name>A0A0F3HBI0_9STRE</name>
<dbReference type="GO" id="GO:0016787">
    <property type="term" value="F:hydrolase activity"/>
    <property type="evidence" value="ECO:0007669"/>
    <property type="project" value="UniProtKB-KW"/>
</dbReference>